<keyword evidence="3" id="KW-1185">Reference proteome</keyword>
<evidence type="ECO:0000256" key="1">
    <source>
        <dbReference type="SAM" id="MobiDB-lite"/>
    </source>
</evidence>
<reference evidence="2" key="1">
    <citation type="submission" date="2020-03" db="EMBL/GenBank/DDBJ databases">
        <authorList>
            <person name="Weist P."/>
        </authorList>
    </citation>
    <scope>NUCLEOTIDE SEQUENCE</scope>
</reference>
<accession>A0A9N7VDZ7</accession>
<name>A0A9N7VDZ7_PLEPL</name>
<sequence>MNESFTSRPCLQISVSFFCQQSLRISDSFICRIRVFGSFFTPALVWSCRNPSATAGVLEIATGCQGLMLVVHNVRQPVLCCENGMSTAHMCPSDTGMHETRRTPTEQEEQKPLSTSKAGFAAEKRDGSDGDASLLELTDPLWGWLQGTKTASPLTLTLPSPV</sequence>
<comment type="caution">
    <text evidence="2">The sequence shown here is derived from an EMBL/GenBank/DDBJ whole genome shotgun (WGS) entry which is preliminary data.</text>
</comment>
<proteinExistence type="predicted"/>
<dbReference type="AlphaFoldDB" id="A0A9N7VDZ7"/>
<gene>
    <name evidence="2" type="ORF">PLEPLA_LOCUS35362</name>
</gene>
<organism evidence="2 3">
    <name type="scientific">Pleuronectes platessa</name>
    <name type="common">European plaice</name>
    <dbReference type="NCBI Taxonomy" id="8262"/>
    <lineage>
        <taxon>Eukaryota</taxon>
        <taxon>Metazoa</taxon>
        <taxon>Chordata</taxon>
        <taxon>Craniata</taxon>
        <taxon>Vertebrata</taxon>
        <taxon>Euteleostomi</taxon>
        <taxon>Actinopterygii</taxon>
        <taxon>Neopterygii</taxon>
        <taxon>Teleostei</taxon>
        <taxon>Neoteleostei</taxon>
        <taxon>Acanthomorphata</taxon>
        <taxon>Carangaria</taxon>
        <taxon>Pleuronectiformes</taxon>
        <taxon>Pleuronectoidei</taxon>
        <taxon>Pleuronectidae</taxon>
        <taxon>Pleuronectes</taxon>
    </lineage>
</organism>
<protein>
    <submittedName>
        <fullName evidence="2">Uncharacterized protein</fullName>
    </submittedName>
</protein>
<dbReference type="EMBL" id="CADEAL010003955">
    <property type="protein sequence ID" value="CAB1447685.1"/>
    <property type="molecule type" value="Genomic_DNA"/>
</dbReference>
<feature type="compositionally biased region" description="Basic and acidic residues" evidence="1">
    <location>
        <begin position="96"/>
        <end position="111"/>
    </location>
</feature>
<evidence type="ECO:0000313" key="3">
    <source>
        <dbReference type="Proteomes" id="UP001153269"/>
    </source>
</evidence>
<dbReference type="Proteomes" id="UP001153269">
    <property type="component" value="Unassembled WGS sequence"/>
</dbReference>
<evidence type="ECO:0000313" key="2">
    <source>
        <dbReference type="EMBL" id="CAB1447685.1"/>
    </source>
</evidence>
<feature type="region of interest" description="Disordered" evidence="1">
    <location>
        <begin position="92"/>
        <end position="132"/>
    </location>
</feature>